<dbReference type="InterPro" id="IPR011009">
    <property type="entry name" value="Kinase-like_dom_sf"/>
</dbReference>
<feature type="compositionally biased region" description="Low complexity" evidence="3">
    <location>
        <begin position="211"/>
        <end position="225"/>
    </location>
</feature>
<proteinExistence type="predicted"/>
<accession>A0A2P6TM77</accession>
<feature type="domain" description="Protein kinase" evidence="5">
    <location>
        <begin position="530"/>
        <end position="786"/>
    </location>
</feature>
<dbReference type="Gene3D" id="1.10.510.10">
    <property type="entry name" value="Transferase(Phosphotransferase) domain 1"/>
    <property type="match status" value="1"/>
</dbReference>
<gene>
    <name evidence="6" type="ORF">C2E21_6016</name>
</gene>
<dbReference type="SUPFAM" id="SSF56112">
    <property type="entry name" value="Protein kinase-like (PK-like)"/>
    <property type="match status" value="1"/>
</dbReference>
<feature type="signal peptide" evidence="4">
    <location>
        <begin position="1"/>
        <end position="23"/>
    </location>
</feature>
<dbReference type="STRING" id="3076.A0A2P6TM77"/>
<dbReference type="Proteomes" id="UP000239899">
    <property type="component" value="Unassembled WGS sequence"/>
</dbReference>
<keyword evidence="6" id="KW-0808">Transferase</keyword>
<keyword evidence="6" id="KW-0418">Kinase</keyword>
<evidence type="ECO:0000259" key="5">
    <source>
        <dbReference type="PROSITE" id="PS50011"/>
    </source>
</evidence>
<feature type="region of interest" description="Disordered" evidence="3">
    <location>
        <begin position="378"/>
        <end position="421"/>
    </location>
</feature>
<dbReference type="InterPro" id="IPR051681">
    <property type="entry name" value="Ser/Thr_Kinases-Pseudokinases"/>
</dbReference>
<dbReference type="PANTHER" id="PTHR44329:SF298">
    <property type="entry name" value="MIXED LINEAGE KINASE DOMAIN-LIKE PROTEIN"/>
    <property type="match status" value="1"/>
</dbReference>
<dbReference type="GO" id="GO:0005524">
    <property type="term" value="F:ATP binding"/>
    <property type="evidence" value="ECO:0007669"/>
    <property type="project" value="UniProtKB-KW"/>
</dbReference>
<dbReference type="OrthoDB" id="1668230at2759"/>
<dbReference type="GO" id="GO:0004674">
    <property type="term" value="F:protein serine/threonine kinase activity"/>
    <property type="evidence" value="ECO:0007669"/>
    <property type="project" value="TreeGrafter"/>
</dbReference>
<sequence>MGRQPRLLLLAATLFCLAAAARGDTYTVVWGQEDLLRALALAAASSFNQTIIELPRDIQLEASAAAAYQLPLRLKGQLALRRAQDAEAVHLNLGGIPQLLFLDRGAQLELSNLSVSGIAAADGQLNGLPTQAKGLVLFPAIDAEPGATVKLHNLSLSLPASQLCSGYAAGQPLGAAPVVDGADGVAVGEVLVDASDVSIECAGSAAGGAGSAPAPSNGDNSSGSSGSSGGGTPGWVWAIVAVAVVACVSAALVARCREALRQCRADLDDLKAVCNAATSHKAACAQLLEAGTAAVDALEQLVTAAGSDLERCRAAQQMAARVQGALDQAEALAKTYGRKQLFNRFASEMLSLMTNQVPLKFDSSITELSNLAKKMRHDVLHPPSGESSSQSCRSPGGMLRGSMPTTLTSGSTGMDSRGPSTAYGSLGSNFMGSTVYGSPNSSTLGGSRSASGVVAVRSSGGVGVEAGALYGIGRAAAPTFDAQQQQQRQAGSGSGGPQQLEADAAAAAAVQQAEEAEPPIGRMVISWDELERVQVLSKREEGQVWLGRWQETDVVIRQLRSLEALGLSPEQLQRDESGAIQLDRDALQALDREVGLMQDMRHPHVVLFMGVVLEPPAIVTEQCARGSLRDLLQQARSNAALAAELSWPHRLTMALEAAKGMIYLHGRRPPVAPVGLGSGNLLVNSDWRVKVANFSLSRDAAAALAGKAQDVSAFGLVLLELLTWQPAEVQQGQRPAVPSEQEAAQLPGGSFAAYGDYAALMQRCWAELPEERPSFEQIAAEVRQMLEKTPRAGAANGDQH</sequence>
<organism evidence="6 7">
    <name type="scientific">Chlorella sorokiniana</name>
    <name type="common">Freshwater green alga</name>
    <dbReference type="NCBI Taxonomy" id="3076"/>
    <lineage>
        <taxon>Eukaryota</taxon>
        <taxon>Viridiplantae</taxon>
        <taxon>Chlorophyta</taxon>
        <taxon>core chlorophytes</taxon>
        <taxon>Trebouxiophyceae</taxon>
        <taxon>Chlorellales</taxon>
        <taxon>Chlorellaceae</taxon>
        <taxon>Chlorella clade</taxon>
        <taxon>Chlorella</taxon>
    </lineage>
</organism>
<feature type="region of interest" description="Disordered" evidence="3">
    <location>
        <begin position="480"/>
        <end position="501"/>
    </location>
</feature>
<evidence type="ECO:0000256" key="3">
    <source>
        <dbReference type="SAM" id="MobiDB-lite"/>
    </source>
</evidence>
<feature type="compositionally biased region" description="Low complexity" evidence="3">
    <location>
        <begin position="482"/>
        <end position="501"/>
    </location>
</feature>
<evidence type="ECO:0000256" key="2">
    <source>
        <dbReference type="ARBA" id="ARBA00022840"/>
    </source>
</evidence>
<dbReference type="PROSITE" id="PS50011">
    <property type="entry name" value="PROTEIN_KINASE_DOM"/>
    <property type="match status" value="1"/>
</dbReference>
<reference evidence="6 7" key="1">
    <citation type="journal article" date="2018" name="Plant J.">
        <title>Genome sequences of Chlorella sorokiniana UTEX 1602 and Micractinium conductrix SAG 241.80: implications to maltose excretion by a green alga.</title>
        <authorList>
            <person name="Arriola M.B."/>
            <person name="Velmurugan N."/>
            <person name="Zhang Y."/>
            <person name="Plunkett M.H."/>
            <person name="Hondzo H."/>
            <person name="Barney B.M."/>
        </authorList>
    </citation>
    <scope>NUCLEOTIDE SEQUENCE [LARGE SCALE GENOMIC DNA]</scope>
    <source>
        <strain evidence="7">UTEX 1602</strain>
    </source>
</reference>
<dbReference type="EMBL" id="LHPG02000011">
    <property type="protein sequence ID" value="PRW45442.1"/>
    <property type="molecule type" value="Genomic_DNA"/>
</dbReference>
<keyword evidence="7" id="KW-1185">Reference proteome</keyword>
<keyword evidence="2" id="KW-0067">ATP-binding</keyword>
<feature type="compositionally biased region" description="Polar residues" evidence="3">
    <location>
        <begin position="403"/>
        <end position="421"/>
    </location>
</feature>
<keyword evidence="1" id="KW-0547">Nucleotide-binding</keyword>
<comment type="caution">
    <text evidence="6">The sequence shown here is derived from an EMBL/GenBank/DDBJ whole genome shotgun (WGS) entry which is preliminary data.</text>
</comment>
<dbReference type="Pfam" id="PF07714">
    <property type="entry name" value="PK_Tyr_Ser-Thr"/>
    <property type="match status" value="2"/>
</dbReference>
<dbReference type="InterPro" id="IPR001245">
    <property type="entry name" value="Ser-Thr/Tyr_kinase_cat_dom"/>
</dbReference>
<feature type="chain" id="PRO_5015124385" evidence="4">
    <location>
        <begin position="24"/>
        <end position="800"/>
    </location>
</feature>
<feature type="region of interest" description="Disordered" evidence="3">
    <location>
        <begin position="207"/>
        <end position="227"/>
    </location>
</feature>
<evidence type="ECO:0000256" key="4">
    <source>
        <dbReference type="SAM" id="SignalP"/>
    </source>
</evidence>
<dbReference type="PANTHER" id="PTHR44329">
    <property type="entry name" value="SERINE/THREONINE-PROTEIN KINASE TNNI3K-RELATED"/>
    <property type="match status" value="1"/>
</dbReference>
<keyword evidence="4" id="KW-0732">Signal</keyword>
<evidence type="ECO:0000313" key="6">
    <source>
        <dbReference type="EMBL" id="PRW45442.1"/>
    </source>
</evidence>
<protein>
    <submittedName>
        <fullName evidence="6">Kinase</fullName>
    </submittedName>
</protein>
<evidence type="ECO:0000313" key="7">
    <source>
        <dbReference type="Proteomes" id="UP000239899"/>
    </source>
</evidence>
<name>A0A2P6TM77_CHLSO</name>
<evidence type="ECO:0000256" key="1">
    <source>
        <dbReference type="ARBA" id="ARBA00022741"/>
    </source>
</evidence>
<dbReference type="AlphaFoldDB" id="A0A2P6TM77"/>
<dbReference type="InterPro" id="IPR000719">
    <property type="entry name" value="Prot_kinase_dom"/>
</dbReference>